<dbReference type="GO" id="GO:0008021">
    <property type="term" value="C:synaptic vesicle"/>
    <property type="evidence" value="ECO:0007669"/>
    <property type="project" value="UniProtKB-SubCell"/>
</dbReference>
<evidence type="ECO:0000256" key="3">
    <source>
        <dbReference type="ARBA" id="ARBA00004234"/>
    </source>
</evidence>
<comment type="subcellular location">
    <subcellularLocation>
        <location evidence="5">Cytoplasmic vesicle</location>
        <location evidence="5">Autophagosome</location>
    </subcellularLocation>
    <subcellularLocation>
        <location evidence="3">Cytoplasmic vesicle</location>
        <location evidence="3">Secretory vesicle</location>
        <location evidence="3">Synaptic vesicle</location>
    </subcellularLocation>
    <subcellularLocation>
        <location evidence="4">Early endosome</location>
    </subcellularLocation>
    <subcellularLocation>
        <location evidence="6">Golgi apparatus</location>
        <location evidence="6">trans-Golgi network</location>
    </subcellularLocation>
    <subcellularLocation>
        <location evidence="7">Late endosome</location>
    </subcellularLocation>
    <subcellularLocation>
        <location evidence="1">Membrane</location>
        <topology evidence="1">Multi-pass membrane protein</topology>
    </subcellularLocation>
    <subcellularLocation>
        <location evidence="2">Recycling endosome</location>
    </subcellularLocation>
</comment>
<keyword evidence="9 18" id="KW-0812">Transmembrane</keyword>
<proteinExistence type="inferred from homology"/>
<dbReference type="GO" id="GO:0055037">
    <property type="term" value="C:recycling endosome"/>
    <property type="evidence" value="ECO:0007669"/>
    <property type="project" value="UniProtKB-SubCell"/>
</dbReference>
<sequence>MVRKDATKEFLNIIKDSALQANPLGGSRPHQGYQRLRNDDFIPEQFEKPRHQQPIPYKSIGSAILLFFLGSLLISLAVLINLSLMPESFHESMWGFYLLGSLLFIPGAHYTYIAYQAYYETPGYTYEDIPIMD</sequence>
<evidence type="ECO:0000256" key="9">
    <source>
        <dbReference type="ARBA" id="ARBA00022692"/>
    </source>
</evidence>
<evidence type="ECO:0000256" key="1">
    <source>
        <dbReference type="ARBA" id="ARBA00004141"/>
    </source>
</evidence>
<evidence type="ECO:0000256" key="5">
    <source>
        <dbReference type="ARBA" id="ARBA00004419"/>
    </source>
</evidence>
<evidence type="ECO:0000256" key="6">
    <source>
        <dbReference type="ARBA" id="ARBA00004601"/>
    </source>
</evidence>
<keyword evidence="14 18" id="KW-0472">Membrane</keyword>
<dbReference type="PANTHER" id="PTHR15664:SF6">
    <property type="entry name" value="TRANSMEMBRANE PROTEIN 230"/>
    <property type="match status" value="1"/>
</dbReference>
<evidence type="ECO:0000256" key="18">
    <source>
        <dbReference type="SAM" id="Phobius"/>
    </source>
</evidence>
<dbReference type="InParanoid" id="A0A7M7KPJ2"/>
<dbReference type="GO" id="GO:0005776">
    <property type="term" value="C:autophagosome"/>
    <property type="evidence" value="ECO:0007669"/>
    <property type="project" value="UniProtKB-SubCell"/>
</dbReference>
<dbReference type="RefSeq" id="XP_022670014.1">
    <property type="nucleotide sequence ID" value="XM_022814279.1"/>
</dbReference>
<dbReference type="GO" id="GO:0016020">
    <property type="term" value="C:membrane"/>
    <property type="evidence" value="ECO:0007669"/>
    <property type="project" value="UniProtKB-SubCell"/>
</dbReference>
<feature type="transmembrane region" description="Helical" evidence="18">
    <location>
        <begin position="94"/>
        <end position="115"/>
    </location>
</feature>
<evidence type="ECO:0000313" key="20">
    <source>
        <dbReference type="Proteomes" id="UP000594260"/>
    </source>
</evidence>
<evidence type="ECO:0000256" key="12">
    <source>
        <dbReference type="ARBA" id="ARBA00023018"/>
    </source>
</evidence>
<dbReference type="Proteomes" id="UP000594260">
    <property type="component" value="Unplaced"/>
</dbReference>
<keyword evidence="11 18" id="KW-1133">Transmembrane helix</keyword>
<organism evidence="19 20">
    <name type="scientific">Varroa destructor</name>
    <name type="common">Honeybee mite</name>
    <dbReference type="NCBI Taxonomy" id="109461"/>
    <lineage>
        <taxon>Eukaryota</taxon>
        <taxon>Metazoa</taxon>
        <taxon>Ecdysozoa</taxon>
        <taxon>Arthropoda</taxon>
        <taxon>Chelicerata</taxon>
        <taxon>Arachnida</taxon>
        <taxon>Acari</taxon>
        <taxon>Parasitiformes</taxon>
        <taxon>Mesostigmata</taxon>
        <taxon>Gamasina</taxon>
        <taxon>Dermanyssoidea</taxon>
        <taxon>Varroidae</taxon>
        <taxon>Varroa</taxon>
    </lineage>
</organism>
<feature type="transmembrane region" description="Helical" evidence="18">
    <location>
        <begin position="60"/>
        <end position="82"/>
    </location>
</feature>
<keyword evidence="13" id="KW-0333">Golgi apparatus</keyword>
<dbReference type="InterPro" id="IPR044234">
    <property type="entry name" value="TMEM230"/>
</dbReference>
<keyword evidence="10" id="KW-0967">Endosome</keyword>
<dbReference type="PANTHER" id="PTHR15664">
    <property type="entry name" value="C20ORF30 PROTEIN"/>
    <property type="match status" value="1"/>
</dbReference>
<reference evidence="19" key="1">
    <citation type="submission" date="2021-01" db="UniProtKB">
        <authorList>
            <consortium name="EnsemblMetazoa"/>
        </authorList>
    </citation>
    <scope>IDENTIFICATION</scope>
</reference>
<keyword evidence="20" id="KW-1185">Reference proteome</keyword>
<dbReference type="KEGG" id="vde:111253968"/>
<evidence type="ECO:0000256" key="10">
    <source>
        <dbReference type="ARBA" id="ARBA00022753"/>
    </source>
</evidence>
<dbReference type="InterPro" id="IPR008590">
    <property type="entry name" value="TMEM_230/134"/>
</dbReference>
<keyword evidence="15" id="KW-0968">Cytoplasmic vesicle</keyword>
<dbReference type="OrthoDB" id="5597044at2759"/>
<evidence type="ECO:0000256" key="8">
    <source>
        <dbReference type="ARBA" id="ARBA00007743"/>
    </source>
</evidence>
<dbReference type="AlphaFoldDB" id="A0A7M7KPJ2"/>
<evidence type="ECO:0000256" key="2">
    <source>
        <dbReference type="ARBA" id="ARBA00004172"/>
    </source>
</evidence>
<evidence type="ECO:0000256" key="7">
    <source>
        <dbReference type="ARBA" id="ARBA00004603"/>
    </source>
</evidence>
<comment type="function">
    <text evidence="16">Involved in trafficking and recycling of synaptic vesicles.</text>
</comment>
<comment type="similarity">
    <text evidence="8">Belongs to the TMEM134/TMEM230 family.</text>
</comment>
<dbReference type="GO" id="GO:0005770">
    <property type="term" value="C:late endosome"/>
    <property type="evidence" value="ECO:0007669"/>
    <property type="project" value="UniProtKB-SubCell"/>
</dbReference>
<evidence type="ECO:0000256" key="17">
    <source>
        <dbReference type="ARBA" id="ARBA00024088"/>
    </source>
</evidence>
<evidence type="ECO:0000256" key="16">
    <source>
        <dbReference type="ARBA" id="ARBA00024003"/>
    </source>
</evidence>
<dbReference type="Pfam" id="PF05915">
    <property type="entry name" value="TMEM_230_134"/>
    <property type="match status" value="1"/>
</dbReference>
<protein>
    <recommendedName>
        <fullName evidence="17">Transmembrane protein 230</fullName>
    </recommendedName>
</protein>
<keyword evidence="12" id="KW-0770">Synapse</keyword>
<evidence type="ECO:0000313" key="19">
    <source>
        <dbReference type="EnsemblMetazoa" id="XP_022670014"/>
    </source>
</evidence>
<evidence type="ECO:0000256" key="4">
    <source>
        <dbReference type="ARBA" id="ARBA00004412"/>
    </source>
</evidence>
<dbReference type="FunCoup" id="A0A7M7KPJ2">
    <property type="interactions" value="652"/>
</dbReference>
<dbReference type="GO" id="GO:0005769">
    <property type="term" value="C:early endosome"/>
    <property type="evidence" value="ECO:0007669"/>
    <property type="project" value="UniProtKB-SubCell"/>
</dbReference>
<dbReference type="GeneID" id="111253968"/>
<dbReference type="GO" id="GO:0005794">
    <property type="term" value="C:Golgi apparatus"/>
    <property type="evidence" value="ECO:0007669"/>
    <property type="project" value="UniProtKB-SubCell"/>
</dbReference>
<evidence type="ECO:0000256" key="11">
    <source>
        <dbReference type="ARBA" id="ARBA00022989"/>
    </source>
</evidence>
<accession>A0A7M7KPJ2</accession>
<evidence type="ECO:0000256" key="13">
    <source>
        <dbReference type="ARBA" id="ARBA00023034"/>
    </source>
</evidence>
<evidence type="ECO:0000256" key="14">
    <source>
        <dbReference type="ARBA" id="ARBA00023136"/>
    </source>
</evidence>
<evidence type="ECO:0000256" key="15">
    <source>
        <dbReference type="ARBA" id="ARBA00023329"/>
    </source>
</evidence>
<name>A0A7M7KPJ2_VARDE</name>
<dbReference type="EnsemblMetazoa" id="XM_022814279">
    <property type="protein sequence ID" value="XP_022670014"/>
    <property type="gene ID" value="LOC111253968"/>
</dbReference>